<comment type="caution">
    <text evidence="2">The sequence shown here is derived from an EMBL/GenBank/DDBJ whole genome shotgun (WGS) entry which is preliminary data.</text>
</comment>
<gene>
    <name evidence="2" type="ORF">C8D94_103128</name>
</gene>
<reference evidence="2 3" key="1">
    <citation type="submission" date="2018-07" db="EMBL/GenBank/DDBJ databases">
        <title>Genomic Encyclopedia of Type Strains, Phase IV (KMG-IV): sequencing the most valuable type-strain genomes for metagenomic binning, comparative biology and taxonomic classification.</title>
        <authorList>
            <person name="Goeker M."/>
        </authorList>
    </citation>
    <scope>NUCLEOTIDE SEQUENCE [LARGE SCALE GENOMIC DNA]</scope>
    <source>
        <strain evidence="2 3">DSM 101478</strain>
    </source>
</reference>
<dbReference type="OrthoDB" id="834772at2"/>
<protein>
    <recommendedName>
        <fullName evidence="4">NHL repeat-containing protein</fullName>
    </recommendedName>
</protein>
<proteinExistence type="predicted"/>
<feature type="chain" id="PRO_5016876935" description="NHL repeat-containing protein" evidence="1">
    <location>
        <begin position="20"/>
        <end position="340"/>
    </location>
</feature>
<evidence type="ECO:0000313" key="3">
    <source>
        <dbReference type="Proteomes" id="UP000255317"/>
    </source>
</evidence>
<dbReference type="AlphaFoldDB" id="A0A370QAA0"/>
<evidence type="ECO:0000256" key="1">
    <source>
        <dbReference type="SAM" id="SignalP"/>
    </source>
</evidence>
<sequence length="340" mass="36134">MKTLKILTLSAFVSLGLFACSDDDDGDITANDLSVNLYATSNTSGNVTAYKFEDDGDIEIRTLLTNATDAEGIYVDTSADEITIVNRSNGNLETYDDLDSTDDGDALELEAGSPTELGSPRDVAVSGNIYVVADNMDVDGDEATVDNRLWVYSRSDNTYTLTTVLTTDFAVWGIEFVGNDLYAVVDKTSDVALFENFTTNFNVTGPVTPTKRVTIEGIVRTHGIGFDDGTMILTDIGDAMSDSDGGFHIISNFESKYSTVDNGGTLAVAGNQVRVAGSNTFLGNPVNVDYDAEGNTVYIAERANGSGRILAFVDADVGGNIAPTVNNSLNGASSVYYSED</sequence>
<evidence type="ECO:0000313" key="2">
    <source>
        <dbReference type="EMBL" id="RDK85305.1"/>
    </source>
</evidence>
<dbReference type="Proteomes" id="UP000255317">
    <property type="component" value="Unassembled WGS sequence"/>
</dbReference>
<feature type="signal peptide" evidence="1">
    <location>
        <begin position="1"/>
        <end position="19"/>
    </location>
</feature>
<name>A0A370QAA0_9FLAO</name>
<evidence type="ECO:0008006" key="4">
    <source>
        <dbReference type="Google" id="ProtNLM"/>
    </source>
</evidence>
<accession>A0A370QAA0</accession>
<keyword evidence="3" id="KW-1185">Reference proteome</keyword>
<dbReference type="RefSeq" id="WP_115123739.1">
    <property type="nucleotide sequence ID" value="NZ_QRAO01000003.1"/>
</dbReference>
<keyword evidence="1" id="KW-0732">Signal</keyword>
<organism evidence="2 3">
    <name type="scientific">Marinirhabdus gelatinilytica</name>
    <dbReference type="NCBI Taxonomy" id="1703343"/>
    <lineage>
        <taxon>Bacteria</taxon>
        <taxon>Pseudomonadati</taxon>
        <taxon>Bacteroidota</taxon>
        <taxon>Flavobacteriia</taxon>
        <taxon>Flavobacteriales</taxon>
        <taxon>Flavobacteriaceae</taxon>
    </lineage>
</organism>
<dbReference type="SUPFAM" id="SSF75011">
    <property type="entry name" value="3-carboxy-cis,cis-mucoante lactonizing enzyme"/>
    <property type="match status" value="1"/>
</dbReference>
<dbReference type="EMBL" id="QRAO01000003">
    <property type="protein sequence ID" value="RDK85305.1"/>
    <property type="molecule type" value="Genomic_DNA"/>
</dbReference>
<dbReference type="PROSITE" id="PS51257">
    <property type="entry name" value="PROKAR_LIPOPROTEIN"/>
    <property type="match status" value="1"/>
</dbReference>